<proteinExistence type="predicted"/>
<dbReference type="RefSeq" id="XP_047764582.1">
    <property type="nucleotide sequence ID" value="XM_047909894.1"/>
</dbReference>
<name>A0A9Q8URY6_PASFU</name>
<dbReference type="EMBL" id="CP090169">
    <property type="protein sequence ID" value="UJO20216.1"/>
    <property type="molecule type" value="Genomic_DNA"/>
</dbReference>
<evidence type="ECO:0000313" key="1">
    <source>
        <dbReference type="EMBL" id="UJO20216.1"/>
    </source>
</evidence>
<dbReference type="GeneID" id="71990624"/>
<dbReference type="AlphaFoldDB" id="A0A9Q8URY6"/>
<dbReference type="Proteomes" id="UP000756132">
    <property type="component" value="Chromosome 7"/>
</dbReference>
<protein>
    <submittedName>
        <fullName evidence="1">Uncharacterized protein</fullName>
    </submittedName>
</protein>
<dbReference type="KEGG" id="ffu:CLAFUR5_10746"/>
<accession>A0A9Q8URY6</accession>
<gene>
    <name evidence="1" type="ORF">CLAFUR5_10746</name>
</gene>
<sequence>MCLGLVYAKQITDRSVPLSTVYLAMLRCLLGINIGTYTGTSSVAGPVLLAIFNDFGILYCTTVPTRRRFRSAIFTVEPKES</sequence>
<reference evidence="1" key="2">
    <citation type="journal article" date="2022" name="Microb. Genom.">
        <title>A chromosome-scale genome assembly of the tomato pathogen Cladosporium fulvum reveals a compartmentalized genome architecture and the presence of a dispensable chromosome.</title>
        <authorList>
            <person name="Zaccaron A.Z."/>
            <person name="Chen L.H."/>
            <person name="Samaras A."/>
            <person name="Stergiopoulos I."/>
        </authorList>
    </citation>
    <scope>NUCLEOTIDE SEQUENCE</scope>
    <source>
        <strain evidence="1">Race5_Kim</strain>
    </source>
</reference>
<keyword evidence="2" id="KW-1185">Reference proteome</keyword>
<reference evidence="1" key="1">
    <citation type="submission" date="2021-12" db="EMBL/GenBank/DDBJ databases">
        <authorList>
            <person name="Zaccaron A."/>
            <person name="Stergiopoulos I."/>
        </authorList>
    </citation>
    <scope>NUCLEOTIDE SEQUENCE</scope>
    <source>
        <strain evidence="1">Race5_Kim</strain>
    </source>
</reference>
<dbReference type="OrthoDB" id="2105912at2759"/>
<evidence type="ECO:0000313" key="2">
    <source>
        <dbReference type="Proteomes" id="UP000756132"/>
    </source>
</evidence>
<organism evidence="1 2">
    <name type="scientific">Passalora fulva</name>
    <name type="common">Tomato leaf mold</name>
    <name type="synonym">Cladosporium fulvum</name>
    <dbReference type="NCBI Taxonomy" id="5499"/>
    <lineage>
        <taxon>Eukaryota</taxon>
        <taxon>Fungi</taxon>
        <taxon>Dikarya</taxon>
        <taxon>Ascomycota</taxon>
        <taxon>Pezizomycotina</taxon>
        <taxon>Dothideomycetes</taxon>
        <taxon>Dothideomycetidae</taxon>
        <taxon>Mycosphaerellales</taxon>
        <taxon>Mycosphaerellaceae</taxon>
        <taxon>Fulvia</taxon>
    </lineage>
</organism>